<dbReference type="AlphaFoldDB" id="A0A6G3X4N2"/>
<evidence type="ECO:0000256" key="2">
    <source>
        <dbReference type="SAM" id="SignalP"/>
    </source>
</evidence>
<evidence type="ECO:0000256" key="1">
    <source>
        <dbReference type="SAM" id="MobiDB-lite"/>
    </source>
</evidence>
<feature type="region of interest" description="Disordered" evidence="1">
    <location>
        <begin position="42"/>
        <end position="61"/>
    </location>
</feature>
<feature type="signal peptide" evidence="2">
    <location>
        <begin position="1"/>
        <end position="38"/>
    </location>
</feature>
<name>A0A6G3X4N2_9ACTN</name>
<gene>
    <name evidence="3" type="ORF">G3M58_40155</name>
</gene>
<protein>
    <submittedName>
        <fullName evidence="3">Uncharacterized protein</fullName>
    </submittedName>
</protein>
<proteinExistence type="predicted"/>
<comment type="caution">
    <text evidence="3">The sequence shown here is derived from an EMBL/GenBank/DDBJ whole genome shotgun (WGS) entry which is preliminary data.</text>
</comment>
<sequence length="61" mass="5979">MLRTISLHLAATRARGLRTLTAVAAAGFLAAAAVPAVAGPAGTPAATTVVAGETPDDHGWD</sequence>
<feature type="compositionally biased region" description="Low complexity" evidence="1">
    <location>
        <begin position="42"/>
        <end position="53"/>
    </location>
</feature>
<organism evidence="3">
    <name type="scientific">Streptomyces sp. SID7499</name>
    <dbReference type="NCBI Taxonomy" id="2706086"/>
    <lineage>
        <taxon>Bacteria</taxon>
        <taxon>Bacillati</taxon>
        <taxon>Actinomycetota</taxon>
        <taxon>Actinomycetes</taxon>
        <taxon>Kitasatosporales</taxon>
        <taxon>Streptomycetaceae</taxon>
        <taxon>Streptomyces</taxon>
    </lineage>
</organism>
<feature type="chain" id="PRO_5039064874" evidence="2">
    <location>
        <begin position="39"/>
        <end position="61"/>
    </location>
</feature>
<keyword evidence="2" id="KW-0732">Signal</keyword>
<dbReference type="EMBL" id="JAAGMN010004194">
    <property type="protein sequence ID" value="NEE12654.1"/>
    <property type="molecule type" value="Genomic_DNA"/>
</dbReference>
<accession>A0A6G3X4N2</accession>
<reference evidence="3" key="1">
    <citation type="submission" date="2020-01" db="EMBL/GenBank/DDBJ databases">
        <title>Insect and environment-associated Actinomycetes.</title>
        <authorList>
            <person name="Currrie C."/>
            <person name="Chevrette M."/>
            <person name="Carlson C."/>
            <person name="Stubbendieck R."/>
            <person name="Wendt-Pienkowski E."/>
        </authorList>
    </citation>
    <scope>NUCLEOTIDE SEQUENCE</scope>
    <source>
        <strain evidence="3">SID7499</strain>
    </source>
</reference>
<evidence type="ECO:0000313" key="3">
    <source>
        <dbReference type="EMBL" id="NEE12654.1"/>
    </source>
</evidence>